<dbReference type="EMBL" id="BAABIC010000024">
    <property type="protein sequence ID" value="GAA4707623.1"/>
    <property type="molecule type" value="Genomic_DNA"/>
</dbReference>
<keyword evidence="3" id="KW-1284">Encapsulin nanocompartment</keyword>
<evidence type="ECO:0000256" key="4">
    <source>
        <dbReference type="ARBA" id="ARBA00050023"/>
    </source>
</evidence>
<comment type="caution">
    <text evidence="5">The sequence shown here is derived from an EMBL/GenBank/DDBJ whole genome shotgun (WGS) entry which is preliminary data.</text>
</comment>
<dbReference type="PIRSF" id="PIRSF019254">
    <property type="entry name" value="CFP29"/>
    <property type="match status" value="1"/>
</dbReference>
<gene>
    <name evidence="5" type="ORF">GCM10023215_55810</name>
</gene>
<dbReference type="NCBIfam" id="NF041155">
    <property type="entry name" value="encap_f1"/>
    <property type="match status" value="1"/>
</dbReference>
<dbReference type="Gene3D" id="3.30.2320.10">
    <property type="entry name" value="hypothetical protein PF0899 domain"/>
    <property type="match status" value="1"/>
</dbReference>
<accession>A0ABP8XJZ5</accession>
<sequence>MTAPSDHLLRAIAPIPTEAWKAIDDEARERLTPLLAARKVVDFVGSGGWQHSARSLGRTTGLAGPPPGVEGGAGVSARVRRVLPLAEVRVPFTVSRAEIDDIQRGTPDPDFEDLDRAARVAAEIENRTVFHGWPAAHVEGIAQVAPYESLPLGTDCLEWPGAIARGVDTLRRNGIGGPYSLAVGPDLHTRIVETTEHGGHLLFDHLKRILGGSVIWAAGVDGAVLVSERGGDFALDVGQDLAIGYSHHDADTVGLYLEESFTFQVVEPDAAFVLTV</sequence>
<dbReference type="Pfam" id="PF04454">
    <property type="entry name" value="Linocin_M18"/>
    <property type="match status" value="1"/>
</dbReference>
<name>A0ABP8XJZ5_9PSEU</name>
<protein>
    <recommendedName>
        <fullName evidence="4">Type 1 encapsulin shell protein</fullName>
    </recommendedName>
</protein>
<dbReference type="Gene3D" id="3.30.2400.30">
    <property type="match status" value="1"/>
</dbReference>
<evidence type="ECO:0000256" key="3">
    <source>
        <dbReference type="ARBA" id="ARBA00033787"/>
    </source>
</evidence>
<comment type="subcellular location">
    <subcellularLocation>
        <location evidence="1">Encapsulin nanocompartment</location>
    </subcellularLocation>
</comment>
<dbReference type="InterPro" id="IPR007544">
    <property type="entry name" value="ENCAP"/>
</dbReference>
<evidence type="ECO:0000256" key="2">
    <source>
        <dbReference type="ARBA" id="ARBA00033743"/>
    </source>
</evidence>
<evidence type="ECO:0000256" key="1">
    <source>
        <dbReference type="ARBA" id="ARBA00033738"/>
    </source>
</evidence>
<reference evidence="6" key="1">
    <citation type="journal article" date="2019" name="Int. J. Syst. Evol. Microbiol.">
        <title>The Global Catalogue of Microorganisms (GCM) 10K type strain sequencing project: providing services to taxonomists for standard genome sequencing and annotation.</title>
        <authorList>
            <consortium name="The Broad Institute Genomics Platform"/>
            <consortium name="The Broad Institute Genome Sequencing Center for Infectious Disease"/>
            <person name="Wu L."/>
            <person name="Ma J."/>
        </authorList>
    </citation>
    <scope>NUCLEOTIDE SEQUENCE [LARGE SCALE GENOMIC DNA]</scope>
    <source>
        <strain evidence="6">JCM 18055</strain>
    </source>
</reference>
<evidence type="ECO:0000313" key="6">
    <source>
        <dbReference type="Proteomes" id="UP001500325"/>
    </source>
</evidence>
<dbReference type="RefSeq" id="WP_345383738.1">
    <property type="nucleotide sequence ID" value="NZ_BAABIC010000024.1"/>
</dbReference>
<comment type="similarity">
    <text evidence="2">Belongs to the encapsulin family. Family 1 subfamily.</text>
</comment>
<dbReference type="InterPro" id="IPR051429">
    <property type="entry name" value="Encapsulin_nc"/>
</dbReference>
<dbReference type="PANTHER" id="PTHR37165">
    <property type="entry name" value="PEPTIDASE U56 FAMILY"/>
    <property type="match status" value="1"/>
</dbReference>
<organism evidence="5 6">
    <name type="scientific">Pseudonocardia yuanmonensis</name>
    <dbReference type="NCBI Taxonomy" id="1095914"/>
    <lineage>
        <taxon>Bacteria</taxon>
        <taxon>Bacillati</taxon>
        <taxon>Actinomycetota</taxon>
        <taxon>Actinomycetes</taxon>
        <taxon>Pseudonocardiales</taxon>
        <taxon>Pseudonocardiaceae</taxon>
        <taxon>Pseudonocardia</taxon>
    </lineage>
</organism>
<keyword evidence="6" id="KW-1185">Reference proteome</keyword>
<dbReference type="Proteomes" id="UP001500325">
    <property type="component" value="Unassembled WGS sequence"/>
</dbReference>
<proteinExistence type="inferred from homology"/>
<evidence type="ECO:0000313" key="5">
    <source>
        <dbReference type="EMBL" id="GAA4707623.1"/>
    </source>
</evidence>
<dbReference type="PANTHER" id="PTHR37165:SF1">
    <property type="entry name" value="TYPE 1 ENCAPSULIN SHELL PROTEIN"/>
    <property type="match status" value="1"/>
</dbReference>